<comment type="similarity">
    <text evidence="8">Belongs to the QueC family.</text>
</comment>
<evidence type="ECO:0000256" key="4">
    <source>
        <dbReference type="ARBA" id="ARBA00022741"/>
    </source>
</evidence>
<keyword evidence="4" id="KW-0547">Nucleotide-binding</keyword>
<dbReference type="GO" id="GO:0005524">
    <property type="term" value="F:ATP binding"/>
    <property type="evidence" value="ECO:0007669"/>
    <property type="project" value="UniProtKB-KW"/>
</dbReference>
<gene>
    <name evidence="11" type="primary">queC</name>
    <name evidence="11" type="ORF">NCTC13315_00109</name>
</gene>
<dbReference type="PANTHER" id="PTHR42914">
    <property type="entry name" value="7-CYANO-7-DEAZAGUANINE SYNTHASE"/>
    <property type="match status" value="1"/>
</dbReference>
<keyword evidence="6" id="KW-0862">Zinc</keyword>
<evidence type="ECO:0000256" key="2">
    <source>
        <dbReference type="ARBA" id="ARBA00022598"/>
    </source>
</evidence>
<evidence type="ECO:0000256" key="6">
    <source>
        <dbReference type="ARBA" id="ARBA00022833"/>
    </source>
</evidence>
<keyword evidence="12" id="KW-1185">Reference proteome</keyword>
<comment type="catalytic activity">
    <reaction evidence="10">
        <text>7-carboxy-7-carbaguanine + NH4(+) + 2 ATP = 7-cyano-7-carbaguanine + 2 AMP + 2 diphosphate + 2 H(+)</text>
        <dbReference type="Rhea" id="RHEA:27982"/>
        <dbReference type="ChEBI" id="CHEBI:15378"/>
        <dbReference type="ChEBI" id="CHEBI:28938"/>
        <dbReference type="ChEBI" id="CHEBI:30616"/>
        <dbReference type="ChEBI" id="CHEBI:33019"/>
        <dbReference type="ChEBI" id="CHEBI:45075"/>
        <dbReference type="ChEBI" id="CHEBI:61036"/>
        <dbReference type="ChEBI" id="CHEBI:456215"/>
        <dbReference type="EC" id="6.3.4.20"/>
    </reaction>
</comment>
<keyword evidence="7" id="KW-0067">ATP-binding</keyword>
<evidence type="ECO:0000256" key="10">
    <source>
        <dbReference type="ARBA" id="ARBA00047890"/>
    </source>
</evidence>
<dbReference type="InterPro" id="IPR018317">
    <property type="entry name" value="QueC"/>
</dbReference>
<sequence length="269" mass="29728">MQDSTKFAYLSLSGGLDSTTLLLHLLARGYQVTAISFLYGQKHNIEIERAQDLIQYLNLKGFAIKHHIIHLNGLSNLLFSALVEGGNTVPEGLYSGENMAATVVPNRNKIFISILQAAALSCAIENNTTVHVALGIHAGDHAVYPDCRPEFIDADYQAFQLGNWHAEKVAPYMPYLNADKGGILQDGIKACKQLNLDFKEIYKRTITSYKPNTDGISDYKSASSIQRIAAFIKLNCIDPIIYADDRGIVDWETVKAHVLSVLDTADKQK</sequence>
<protein>
    <recommendedName>
        <fullName evidence="9">7-cyano-7-deazaguanine synthase</fullName>
        <ecNumber evidence="9">6.3.4.20</ecNumber>
    </recommendedName>
</protein>
<evidence type="ECO:0000256" key="8">
    <source>
        <dbReference type="ARBA" id="ARBA00037993"/>
    </source>
</evidence>
<evidence type="ECO:0000256" key="9">
    <source>
        <dbReference type="ARBA" id="ARBA00039149"/>
    </source>
</evidence>
<proteinExistence type="inferred from homology"/>
<organism evidence="11 12">
    <name type="scientific">Legionella beliardensis</name>
    <dbReference type="NCBI Taxonomy" id="91822"/>
    <lineage>
        <taxon>Bacteria</taxon>
        <taxon>Pseudomonadati</taxon>
        <taxon>Pseudomonadota</taxon>
        <taxon>Gammaproteobacteria</taxon>
        <taxon>Legionellales</taxon>
        <taxon>Legionellaceae</taxon>
        <taxon>Legionella</taxon>
    </lineage>
</organism>
<dbReference type="EC" id="6.3.4.20" evidence="9"/>
<keyword evidence="5" id="KW-0671">Queuosine biosynthesis</keyword>
<dbReference type="Pfam" id="PF06508">
    <property type="entry name" value="QueC"/>
    <property type="match status" value="1"/>
</dbReference>
<dbReference type="GO" id="GO:0008616">
    <property type="term" value="P:tRNA queuosine(34) biosynthetic process"/>
    <property type="evidence" value="ECO:0007669"/>
    <property type="project" value="UniProtKB-KW"/>
</dbReference>
<reference evidence="11 12" key="1">
    <citation type="submission" date="2018-06" db="EMBL/GenBank/DDBJ databases">
        <authorList>
            <consortium name="Pathogen Informatics"/>
            <person name="Doyle S."/>
        </authorList>
    </citation>
    <scope>NUCLEOTIDE SEQUENCE [LARGE SCALE GENOMIC DNA]</scope>
    <source>
        <strain evidence="11 12">NCTC13315</strain>
    </source>
</reference>
<evidence type="ECO:0000256" key="1">
    <source>
        <dbReference type="ARBA" id="ARBA00005061"/>
    </source>
</evidence>
<accession>A0A378HY26</accession>
<evidence type="ECO:0000313" key="11">
    <source>
        <dbReference type="EMBL" id="STX27603.1"/>
    </source>
</evidence>
<dbReference type="Proteomes" id="UP000254968">
    <property type="component" value="Unassembled WGS sequence"/>
</dbReference>
<comment type="pathway">
    <text evidence="1">Purine metabolism; 7-cyano-7-deazaguanine biosynthesis.</text>
</comment>
<dbReference type="Gene3D" id="3.40.50.620">
    <property type="entry name" value="HUPs"/>
    <property type="match status" value="1"/>
</dbReference>
<keyword evidence="3" id="KW-0479">Metal-binding</keyword>
<evidence type="ECO:0000256" key="3">
    <source>
        <dbReference type="ARBA" id="ARBA00022723"/>
    </source>
</evidence>
<name>A0A378HY26_9GAMM</name>
<dbReference type="InterPro" id="IPR014729">
    <property type="entry name" value="Rossmann-like_a/b/a_fold"/>
</dbReference>
<dbReference type="GO" id="GO:0046872">
    <property type="term" value="F:metal ion binding"/>
    <property type="evidence" value="ECO:0007669"/>
    <property type="project" value="UniProtKB-KW"/>
</dbReference>
<dbReference type="AlphaFoldDB" id="A0A378HY26"/>
<dbReference type="GO" id="GO:0016874">
    <property type="term" value="F:ligase activity"/>
    <property type="evidence" value="ECO:0007669"/>
    <property type="project" value="UniProtKB-KW"/>
</dbReference>
<dbReference type="PANTHER" id="PTHR42914:SF1">
    <property type="entry name" value="7-CYANO-7-DEAZAGUANINE SYNTHASE"/>
    <property type="match status" value="1"/>
</dbReference>
<dbReference type="SUPFAM" id="SSF52402">
    <property type="entry name" value="Adenine nucleotide alpha hydrolases-like"/>
    <property type="match status" value="1"/>
</dbReference>
<evidence type="ECO:0000313" key="12">
    <source>
        <dbReference type="Proteomes" id="UP000254968"/>
    </source>
</evidence>
<dbReference type="PIRSF" id="PIRSF006293">
    <property type="entry name" value="ExsB"/>
    <property type="match status" value="1"/>
</dbReference>
<evidence type="ECO:0000256" key="7">
    <source>
        <dbReference type="ARBA" id="ARBA00022840"/>
    </source>
</evidence>
<dbReference type="EMBL" id="UGNV01000001">
    <property type="protein sequence ID" value="STX27603.1"/>
    <property type="molecule type" value="Genomic_DNA"/>
</dbReference>
<evidence type="ECO:0000256" key="5">
    <source>
        <dbReference type="ARBA" id="ARBA00022785"/>
    </source>
</evidence>
<keyword evidence="2 11" id="KW-0436">Ligase</keyword>